<keyword evidence="1" id="KW-0863">Zinc-finger</keyword>
<evidence type="ECO:0000313" key="4">
    <source>
        <dbReference type="EMBL" id="CAI9558756.1"/>
    </source>
</evidence>
<dbReference type="SUPFAM" id="SSF57667">
    <property type="entry name" value="beta-beta-alpha zinc fingers"/>
    <property type="match status" value="1"/>
</dbReference>
<comment type="caution">
    <text evidence="4">The sequence shown here is derived from an EMBL/GenBank/DDBJ whole genome shotgun (WGS) entry which is preliminary data.</text>
</comment>
<evidence type="ECO:0000313" key="5">
    <source>
        <dbReference type="Proteomes" id="UP001162483"/>
    </source>
</evidence>
<keyword evidence="1" id="KW-0862">Zinc</keyword>
<keyword evidence="5" id="KW-1185">Reference proteome</keyword>
<dbReference type="EMBL" id="CATNWA010009821">
    <property type="protein sequence ID" value="CAI9558756.1"/>
    <property type="molecule type" value="Genomic_DNA"/>
</dbReference>
<dbReference type="InterPro" id="IPR036236">
    <property type="entry name" value="Znf_C2H2_sf"/>
</dbReference>
<sequence length="305" mass="34932">DGFSNGNPPERCPRPLYSRDSTQEHQEIPQEDQEENLINIKIDVKDEEDPYESGDELSIEVETPPEISRDPRDTRTTQREVKTEEEEEGRVRIKEEEDLMEISTGAANNQNPPQRCPSLHDSWNSKEEHDEILQDDQDESFIKVEVKEEAEEMVDELFKEEEDEFPPEIRTDGRYRRYRMEKSSGMSLDGDIEGGDIIAESSALNAMTLNLHPDPTSAPSTHGVRCPPPIAHLTNGTRSEDFSREADLTLHQRGPQKQKPFSCSECGKCFTLKQQLVRHPENSLGREAFFLFGVRKMFPRKMDAG</sequence>
<protein>
    <recommendedName>
        <fullName evidence="3">C2H2-type domain-containing protein</fullName>
    </recommendedName>
</protein>
<evidence type="ECO:0000259" key="3">
    <source>
        <dbReference type="PROSITE" id="PS50157"/>
    </source>
</evidence>
<gene>
    <name evidence="4" type="ORF">SPARVUS_LOCUS4945028</name>
</gene>
<feature type="compositionally biased region" description="Acidic residues" evidence="2">
    <location>
        <begin position="45"/>
        <end position="59"/>
    </location>
</feature>
<organism evidence="4 5">
    <name type="scientific">Staurois parvus</name>
    <dbReference type="NCBI Taxonomy" id="386267"/>
    <lineage>
        <taxon>Eukaryota</taxon>
        <taxon>Metazoa</taxon>
        <taxon>Chordata</taxon>
        <taxon>Craniata</taxon>
        <taxon>Vertebrata</taxon>
        <taxon>Euteleostomi</taxon>
        <taxon>Amphibia</taxon>
        <taxon>Batrachia</taxon>
        <taxon>Anura</taxon>
        <taxon>Neobatrachia</taxon>
        <taxon>Ranoidea</taxon>
        <taxon>Ranidae</taxon>
        <taxon>Staurois</taxon>
    </lineage>
</organism>
<reference evidence="4" key="1">
    <citation type="submission" date="2023-05" db="EMBL/GenBank/DDBJ databases">
        <authorList>
            <person name="Stuckert A."/>
        </authorList>
    </citation>
    <scope>NUCLEOTIDE SEQUENCE</scope>
</reference>
<dbReference type="InterPro" id="IPR013087">
    <property type="entry name" value="Znf_C2H2_type"/>
</dbReference>
<feature type="compositionally biased region" description="Basic and acidic residues" evidence="2">
    <location>
        <begin position="123"/>
        <end position="132"/>
    </location>
</feature>
<feature type="domain" description="C2H2-type" evidence="3">
    <location>
        <begin position="261"/>
        <end position="288"/>
    </location>
</feature>
<feature type="compositionally biased region" description="Basic and acidic residues" evidence="2">
    <location>
        <begin position="67"/>
        <end position="82"/>
    </location>
</feature>
<feature type="region of interest" description="Disordered" evidence="2">
    <location>
        <begin position="216"/>
        <end position="238"/>
    </location>
</feature>
<name>A0ABN9CGH7_9NEOB</name>
<dbReference type="PROSITE" id="PS50157">
    <property type="entry name" value="ZINC_FINGER_C2H2_2"/>
    <property type="match status" value="1"/>
</dbReference>
<accession>A0ABN9CGH7</accession>
<dbReference type="Proteomes" id="UP001162483">
    <property type="component" value="Unassembled WGS sequence"/>
</dbReference>
<evidence type="ECO:0000256" key="2">
    <source>
        <dbReference type="SAM" id="MobiDB-lite"/>
    </source>
</evidence>
<dbReference type="Gene3D" id="3.30.160.60">
    <property type="entry name" value="Classic Zinc Finger"/>
    <property type="match status" value="1"/>
</dbReference>
<keyword evidence="1" id="KW-0479">Metal-binding</keyword>
<feature type="region of interest" description="Disordered" evidence="2">
    <location>
        <begin position="1"/>
        <end position="140"/>
    </location>
</feature>
<proteinExistence type="predicted"/>
<evidence type="ECO:0000256" key="1">
    <source>
        <dbReference type="PROSITE-ProRule" id="PRU00042"/>
    </source>
</evidence>
<feature type="non-terminal residue" evidence="4">
    <location>
        <position position="1"/>
    </location>
</feature>